<dbReference type="EMBL" id="BAABZQ010000001">
    <property type="protein sequence ID" value="GAA6500081.1"/>
    <property type="molecule type" value="Genomic_DNA"/>
</dbReference>
<sequence>MAEVVATAEPETAPKNMQAIVVTIERPPVIQPRRLSAKFTILLAIPPVAIRFPASIKNGTARSVKESVPDRELLINTIGE</sequence>
<name>A0ABQ0BU63_9FIRM</name>
<reference evidence="1 2" key="1">
    <citation type="submission" date="2024-04" db="EMBL/GenBank/DDBJ databases">
        <title>Defined microbial consortia suppress multidrug-resistant proinflammatory Enterobacteriaceae via ecological control.</title>
        <authorList>
            <person name="Furuichi M."/>
            <person name="Kawaguchi T."/>
            <person name="Pust M."/>
            <person name="Yasuma K."/>
            <person name="Plichta D."/>
            <person name="Hasegawa N."/>
            <person name="Ohya T."/>
            <person name="Bhattarai S."/>
            <person name="Sasajima S."/>
            <person name="Aoto Y."/>
            <person name="Tuganbaev T."/>
            <person name="Yaginuma M."/>
            <person name="Ueda M."/>
            <person name="Okahashi N."/>
            <person name="Amafuji K."/>
            <person name="Kiridooshi Y."/>
            <person name="Sugita K."/>
            <person name="Strazar M."/>
            <person name="Skelly A."/>
            <person name="Suda W."/>
            <person name="Hattori M."/>
            <person name="Nakamoto N."/>
            <person name="Caballero S."/>
            <person name="Norman J."/>
            <person name="Olle B."/>
            <person name="Tanoue T."/>
            <person name="Arita M."/>
            <person name="Bucci V."/>
            <person name="Atarashi K."/>
            <person name="Xavier R."/>
            <person name="Honda K."/>
        </authorList>
    </citation>
    <scope>NUCLEOTIDE SEQUENCE [LARGE SCALE GENOMIC DNA]</scope>
    <source>
        <strain evidence="2">k34-0107-D12</strain>
    </source>
</reference>
<evidence type="ECO:0000313" key="2">
    <source>
        <dbReference type="Proteomes" id="UP001600941"/>
    </source>
</evidence>
<gene>
    <name evidence="1" type="ORF">K340107D12_28970</name>
</gene>
<comment type="caution">
    <text evidence="1">The sequence shown here is derived from an EMBL/GenBank/DDBJ whole genome shotgun (WGS) entry which is preliminary data.</text>
</comment>
<proteinExistence type="predicted"/>
<keyword evidence="2" id="KW-1185">Reference proteome</keyword>
<protein>
    <submittedName>
        <fullName evidence="1">Uncharacterized protein</fullName>
    </submittedName>
</protein>
<evidence type="ECO:0000313" key="1">
    <source>
        <dbReference type="EMBL" id="GAA6500081.1"/>
    </source>
</evidence>
<dbReference type="Proteomes" id="UP001600941">
    <property type="component" value="Unassembled WGS sequence"/>
</dbReference>
<accession>A0ABQ0BU63</accession>
<organism evidence="1 2">
    <name type="scientific">Blautia parvula</name>
    <dbReference type="NCBI Taxonomy" id="2877527"/>
    <lineage>
        <taxon>Bacteria</taxon>
        <taxon>Bacillati</taxon>
        <taxon>Bacillota</taxon>
        <taxon>Clostridia</taxon>
        <taxon>Lachnospirales</taxon>
        <taxon>Lachnospiraceae</taxon>
        <taxon>Blautia</taxon>
    </lineage>
</organism>